<protein>
    <submittedName>
        <fullName evidence="3">Uncharacterized protein</fullName>
    </submittedName>
</protein>
<feature type="region of interest" description="Disordered" evidence="1">
    <location>
        <begin position="113"/>
        <end position="154"/>
    </location>
</feature>
<evidence type="ECO:0000256" key="2">
    <source>
        <dbReference type="SAM" id="SignalP"/>
    </source>
</evidence>
<accession>A0ABD3SR11</accession>
<evidence type="ECO:0000313" key="3">
    <source>
        <dbReference type="EMBL" id="KAL3827049.1"/>
    </source>
</evidence>
<organism evidence="3 4">
    <name type="scientific">Cyclostephanos tholiformis</name>
    <dbReference type="NCBI Taxonomy" id="382380"/>
    <lineage>
        <taxon>Eukaryota</taxon>
        <taxon>Sar</taxon>
        <taxon>Stramenopiles</taxon>
        <taxon>Ochrophyta</taxon>
        <taxon>Bacillariophyta</taxon>
        <taxon>Coscinodiscophyceae</taxon>
        <taxon>Thalassiosirophycidae</taxon>
        <taxon>Stephanodiscales</taxon>
        <taxon>Stephanodiscaceae</taxon>
        <taxon>Cyclostephanos</taxon>
    </lineage>
</organism>
<dbReference type="Proteomes" id="UP001530377">
    <property type="component" value="Unassembled WGS sequence"/>
</dbReference>
<feature type="signal peptide" evidence="2">
    <location>
        <begin position="1"/>
        <end position="23"/>
    </location>
</feature>
<dbReference type="EMBL" id="JALLPB020000009">
    <property type="protein sequence ID" value="KAL3827049.1"/>
    <property type="molecule type" value="Genomic_DNA"/>
</dbReference>
<name>A0ABD3SR11_9STRA</name>
<sequence>MFVIARRKPIVWAFLCLFSRSCTQNNQAFVFASDDATDIKCPGPDEAFITTCSGSENKQQHQQREHQQQHDFFGESDHESGASEQLEQQQQHELFDESNHEFEASDLVDEVLEDSKDDHSHSKQQTATNEDWEVSSSSRSCSSNDDSPRESIDPDDAITALQQLKHTTDRLVRRYYDPLPRQGKCAIGSICGFAASRISLGVANRIFRLGGATWVLSEVLHSSGFCDETKCVPEEARPWISILRRMLIRQCIKVRLAARKLWNKEMIREIAQRDEVLSGGFAAGAFIGFVV</sequence>
<feature type="region of interest" description="Disordered" evidence="1">
    <location>
        <begin position="54"/>
        <end position="94"/>
    </location>
</feature>
<proteinExistence type="predicted"/>
<feature type="compositionally biased region" description="Low complexity" evidence="1">
    <location>
        <begin position="135"/>
        <end position="145"/>
    </location>
</feature>
<keyword evidence="2" id="KW-0732">Signal</keyword>
<gene>
    <name evidence="3" type="ORF">ACHAXA_007556</name>
</gene>
<dbReference type="AlphaFoldDB" id="A0ABD3SR11"/>
<reference evidence="3 4" key="1">
    <citation type="submission" date="2024-10" db="EMBL/GenBank/DDBJ databases">
        <title>Updated reference genomes for cyclostephanoid diatoms.</title>
        <authorList>
            <person name="Roberts W.R."/>
            <person name="Alverson A.J."/>
        </authorList>
    </citation>
    <scope>NUCLEOTIDE SEQUENCE [LARGE SCALE GENOMIC DNA]</scope>
    <source>
        <strain evidence="3 4">AJA228-03</strain>
    </source>
</reference>
<feature type="chain" id="PRO_5044842019" evidence="2">
    <location>
        <begin position="24"/>
        <end position="291"/>
    </location>
</feature>
<comment type="caution">
    <text evidence="3">The sequence shown here is derived from an EMBL/GenBank/DDBJ whole genome shotgun (WGS) entry which is preliminary data.</text>
</comment>
<evidence type="ECO:0000256" key="1">
    <source>
        <dbReference type="SAM" id="MobiDB-lite"/>
    </source>
</evidence>
<evidence type="ECO:0000313" key="4">
    <source>
        <dbReference type="Proteomes" id="UP001530377"/>
    </source>
</evidence>
<keyword evidence="4" id="KW-1185">Reference proteome</keyword>
<feature type="compositionally biased region" description="Basic and acidic residues" evidence="1">
    <location>
        <begin position="58"/>
        <end position="81"/>
    </location>
</feature>